<protein>
    <submittedName>
        <fullName evidence="2">Uncharacterized protein</fullName>
    </submittedName>
</protein>
<keyword evidence="3" id="KW-1185">Reference proteome</keyword>
<dbReference type="EMBL" id="JACVFC010000001">
    <property type="protein sequence ID" value="MBC9931758.1"/>
    <property type="molecule type" value="Genomic_DNA"/>
</dbReference>
<feature type="signal peptide" evidence="1">
    <location>
        <begin position="1"/>
        <end position="19"/>
    </location>
</feature>
<accession>A0ABR7TP40</accession>
<keyword evidence="1" id="KW-0732">Signal</keyword>
<organism evidence="2 3">
    <name type="scientific">Chitinophaga qingshengii</name>
    <dbReference type="NCBI Taxonomy" id="1569794"/>
    <lineage>
        <taxon>Bacteria</taxon>
        <taxon>Pseudomonadati</taxon>
        <taxon>Bacteroidota</taxon>
        <taxon>Chitinophagia</taxon>
        <taxon>Chitinophagales</taxon>
        <taxon>Chitinophagaceae</taxon>
        <taxon>Chitinophaga</taxon>
    </lineage>
</organism>
<evidence type="ECO:0000313" key="2">
    <source>
        <dbReference type="EMBL" id="MBC9931758.1"/>
    </source>
</evidence>
<dbReference type="RefSeq" id="WP_281389554.1">
    <property type="nucleotide sequence ID" value="NZ_JACVFC010000001.1"/>
</dbReference>
<dbReference type="Proteomes" id="UP000659124">
    <property type="component" value="Unassembled WGS sequence"/>
</dbReference>
<gene>
    <name evidence="2" type="ORF">ICL07_15330</name>
</gene>
<sequence length="240" mass="26504">MKYLALFAGLLACCTYVEAQNPTETPNTFVSLKNFMPPSPEPAALGRYGEIPVGLSSGVPEISIPLYEIKSRKLSLPVSLSYHASGIKVEDLASTAGLGWVLNAGGMISRTVIGKADENYGLLTMDGYKNREEVEKPFNANDFHYLNNLAEGAWDTRSDAYSFNFPGGSGSFFYDVDKTIHHTAQDKQYKISRTPANTFEIIDDKGNQYLFQDTERTSGPNSIDITCWWLSKIISADKTD</sequence>
<feature type="non-terminal residue" evidence="2">
    <location>
        <position position="240"/>
    </location>
</feature>
<reference evidence="2 3" key="1">
    <citation type="submission" date="2020-09" db="EMBL/GenBank/DDBJ databases">
        <title>Genome sequences of type strains of Chitinophaga qingshengii and Chitinophaga varians.</title>
        <authorList>
            <person name="Kittiwongwattana C."/>
        </authorList>
    </citation>
    <scope>NUCLEOTIDE SEQUENCE [LARGE SCALE GENOMIC DNA]</scope>
    <source>
        <strain evidence="2 3">JCM 30026</strain>
    </source>
</reference>
<proteinExistence type="predicted"/>
<evidence type="ECO:0000256" key="1">
    <source>
        <dbReference type="SAM" id="SignalP"/>
    </source>
</evidence>
<comment type="caution">
    <text evidence="2">The sequence shown here is derived from an EMBL/GenBank/DDBJ whole genome shotgun (WGS) entry which is preliminary data.</text>
</comment>
<feature type="chain" id="PRO_5045558768" evidence="1">
    <location>
        <begin position="20"/>
        <end position="240"/>
    </location>
</feature>
<name>A0ABR7TP40_9BACT</name>
<evidence type="ECO:0000313" key="3">
    <source>
        <dbReference type="Proteomes" id="UP000659124"/>
    </source>
</evidence>